<evidence type="ECO:0008006" key="4">
    <source>
        <dbReference type="Google" id="ProtNLM"/>
    </source>
</evidence>
<comment type="caution">
    <text evidence="2">The sequence shown here is derived from an EMBL/GenBank/DDBJ whole genome shotgun (WGS) entry which is preliminary data.</text>
</comment>
<accession>M0M9A5</accession>
<keyword evidence="3" id="KW-1185">Reference proteome</keyword>
<dbReference type="EMBL" id="AOMA01000060">
    <property type="protein sequence ID" value="EMA41918.1"/>
    <property type="molecule type" value="Genomic_DNA"/>
</dbReference>
<dbReference type="eggNOG" id="arCOG06229">
    <property type="taxonomic scope" value="Archaea"/>
</dbReference>
<name>M0M9A5_9EURY</name>
<organism evidence="2 3">
    <name type="scientific">Halobiforma nitratireducens JCM 10879</name>
    <dbReference type="NCBI Taxonomy" id="1227454"/>
    <lineage>
        <taxon>Archaea</taxon>
        <taxon>Methanobacteriati</taxon>
        <taxon>Methanobacteriota</taxon>
        <taxon>Stenosarchaea group</taxon>
        <taxon>Halobacteria</taxon>
        <taxon>Halobacteriales</taxon>
        <taxon>Natrialbaceae</taxon>
        <taxon>Halobiforma</taxon>
    </lineage>
</organism>
<dbReference type="PATRIC" id="fig|1227454.3.peg.879"/>
<evidence type="ECO:0000313" key="2">
    <source>
        <dbReference type="EMBL" id="EMA41918.1"/>
    </source>
</evidence>
<evidence type="ECO:0000313" key="3">
    <source>
        <dbReference type="Proteomes" id="UP000011607"/>
    </source>
</evidence>
<gene>
    <name evidence="2" type="ORF">C446_04505</name>
</gene>
<feature type="region of interest" description="Disordered" evidence="1">
    <location>
        <begin position="262"/>
        <end position="282"/>
    </location>
</feature>
<reference evidence="2 3" key="1">
    <citation type="journal article" date="2014" name="PLoS Genet.">
        <title>Phylogenetically driven sequencing of extremely halophilic archaea reveals strategies for static and dynamic osmo-response.</title>
        <authorList>
            <person name="Becker E.A."/>
            <person name="Seitzer P.M."/>
            <person name="Tritt A."/>
            <person name="Larsen D."/>
            <person name="Krusor M."/>
            <person name="Yao A.I."/>
            <person name="Wu D."/>
            <person name="Madern D."/>
            <person name="Eisen J.A."/>
            <person name="Darling A.E."/>
            <person name="Facciotti M.T."/>
        </authorList>
    </citation>
    <scope>NUCLEOTIDE SEQUENCE [LARGE SCALE GENOMIC DNA]</scope>
    <source>
        <strain evidence="2 3">JCM 10879</strain>
    </source>
</reference>
<dbReference type="RefSeq" id="WP_006671858.1">
    <property type="nucleotide sequence ID" value="NZ_AOMA01000060.1"/>
</dbReference>
<feature type="region of interest" description="Disordered" evidence="1">
    <location>
        <begin position="69"/>
        <end position="111"/>
    </location>
</feature>
<dbReference type="OrthoDB" id="269729at2157"/>
<dbReference type="AlphaFoldDB" id="M0M9A5"/>
<sequence>MIEWELDGRALRVTDADDAELSVRAPDLSVDGDGPDFPRPVDETLVVRASRLAFPHAVVYAFSLGSGSGTVTGGRDEGKTVSGAGNTNGAGTGADAGPHRYELDPGGEPLSLPPGEYVVDVDTEIKTYLRFSGRATVRKTPDFESVIVSFPEQTRVVLGFRSRHELPAETITVPDDPASVAEAMSHLAASHKTAGPERSYPTLRGHPPLLERGDELTVPDAVASETPTNGIELVVPPTYEALYATAPLAYYLQARVRTDPMLGDGRPGANRRTMGSRRSERKPRLVLVDRGIERELESPPALERDVERLLRKCFFLDCLVRNVGPHGTTLAEGNVLTALDLDADALYGANPQDRLATYLDVPFAAIEHRLPEWHLSTYVAPEFDRVETLPFLLDRMSLIYRPRTSALEGQELIERSLEDFYRGGGSGRDGLEPTVGDRASSREVASVDVVKPELRHGRVHGWLADGVPIDVYKSAPAAYRNRLEHLARSSDGTSISVVLNDPEMAGEGDAVADIYRRRSEELSLDVTVDESLAKADLARTFESDHDFVHYIGHCETDGLRCPDGNLSISSLAACNTETFFLNACGSYYEGRALIEKGSVAGAVTFSQVLNDHAVRVGSTFAKLLVHGFSIERAMQLARRRIMMGKDYAVVGDGTHSLTQADHRFPTTVTVERYDGDDGTDGRSTGREDAADYLVTLDCYATRETGGYYHPHTGADDRAYLCGNESTMLLTGPELAGLLRETEASVIYDGDLYWSGEVWQRFED</sequence>
<proteinExistence type="predicted"/>
<evidence type="ECO:0000256" key="1">
    <source>
        <dbReference type="SAM" id="MobiDB-lite"/>
    </source>
</evidence>
<protein>
    <recommendedName>
        <fullName evidence="4">CHAT domain-containing protein</fullName>
    </recommendedName>
</protein>
<dbReference type="Proteomes" id="UP000011607">
    <property type="component" value="Unassembled WGS sequence"/>
</dbReference>